<dbReference type="PANTHER" id="PTHR10907:SF47">
    <property type="entry name" value="REGUCALCIN"/>
    <property type="match status" value="1"/>
</dbReference>
<evidence type="ECO:0000256" key="1">
    <source>
        <dbReference type="ARBA" id="ARBA00008853"/>
    </source>
</evidence>
<feature type="binding site" evidence="3">
    <location>
        <position position="96"/>
    </location>
    <ligand>
        <name>substrate</name>
    </ligand>
</feature>
<dbReference type="GO" id="GO:0005509">
    <property type="term" value="F:calcium ion binding"/>
    <property type="evidence" value="ECO:0007669"/>
    <property type="project" value="TreeGrafter"/>
</dbReference>
<dbReference type="Pfam" id="PF08450">
    <property type="entry name" value="SGL"/>
    <property type="match status" value="1"/>
</dbReference>
<dbReference type="PRINTS" id="PR01790">
    <property type="entry name" value="SMP30FAMILY"/>
</dbReference>
<evidence type="ECO:0000259" key="4">
    <source>
        <dbReference type="Pfam" id="PF08450"/>
    </source>
</evidence>
<dbReference type="AlphaFoldDB" id="A0A1H2NJA5"/>
<feature type="binding site" evidence="3">
    <location>
        <position position="15"/>
    </location>
    <ligand>
        <name>a divalent metal cation</name>
        <dbReference type="ChEBI" id="CHEBI:60240"/>
    </ligand>
</feature>
<dbReference type="EMBL" id="LT629799">
    <property type="protein sequence ID" value="SDU79639.1"/>
    <property type="molecule type" value="Genomic_DNA"/>
</dbReference>
<feature type="domain" description="SMP-30/Gluconolactonase/LRE-like region" evidence="4">
    <location>
        <begin position="14"/>
        <end position="251"/>
    </location>
</feature>
<proteinExistence type="inferred from homology"/>
<gene>
    <name evidence="5" type="ORF">SAMN04488544_0014</name>
    <name evidence="6" type="ORF">SAMN04488544_4109</name>
</gene>
<feature type="binding site" evidence="3">
    <location>
        <position position="144"/>
    </location>
    <ligand>
        <name>a divalent metal cation</name>
        <dbReference type="ChEBI" id="CHEBI:60240"/>
    </ligand>
</feature>
<feature type="binding site" evidence="3">
    <location>
        <position position="193"/>
    </location>
    <ligand>
        <name>a divalent metal cation</name>
        <dbReference type="ChEBI" id="CHEBI:60240"/>
    </ligand>
</feature>
<dbReference type="Gene3D" id="2.120.10.30">
    <property type="entry name" value="TolB, C-terminal domain"/>
    <property type="match status" value="1"/>
</dbReference>
<dbReference type="Proteomes" id="UP000198825">
    <property type="component" value="Chromosome I"/>
</dbReference>
<evidence type="ECO:0000313" key="5">
    <source>
        <dbReference type="EMBL" id="SDU79639.1"/>
    </source>
</evidence>
<dbReference type="EMBL" id="LT629799">
    <property type="protein sequence ID" value="SDV05155.1"/>
    <property type="molecule type" value="Genomic_DNA"/>
</dbReference>
<reference evidence="7" key="2">
    <citation type="submission" date="2016-10" db="EMBL/GenBank/DDBJ databases">
        <authorList>
            <person name="Varghese N."/>
            <person name="Submissions S."/>
        </authorList>
    </citation>
    <scope>NUCLEOTIDE SEQUENCE [LARGE SCALE GENOMIC DNA]</scope>
    <source>
        <strain evidence="7">DSM 21743</strain>
    </source>
</reference>
<evidence type="ECO:0000256" key="2">
    <source>
        <dbReference type="PIRSR" id="PIRSR605511-1"/>
    </source>
</evidence>
<dbReference type="PANTHER" id="PTHR10907">
    <property type="entry name" value="REGUCALCIN"/>
    <property type="match status" value="1"/>
</dbReference>
<accession>A0A1H2NJA5</accession>
<evidence type="ECO:0000256" key="3">
    <source>
        <dbReference type="PIRSR" id="PIRSR605511-2"/>
    </source>
</evidence>
<sequence>MRAERFTEPCAGHGEGPFWDALRERLLLVDMLAGDVLAVSGEGSVERHHVAPVAAALRARRTGGFVLATEDRFVLLDDDLGLVEELPAVFEDASLRFNDGGADPTGAFLVGTMAYDESPGRGTLYRLGADRGVSVVLEGVTISNGVQWTRDGRSALYVDTPTARVDRFDVDPASGAWSDRRTFAEVAGPGLPDGLALDEDGGAWVALWGGGAVHRYDPSGKLDRVVELPCTQVTACTFGGPDRRTLFVTTSQQGGIDPDEQPEAGAVFAYDAGVAGAPLHAYAG</sequence>
<comment type="cofactor">
    <cofactor evidence="3">
        <name>Zn(2+)</name>
        <dbReference type="ChEBI" id="CHEBI:29105"/>
    </cofactor>
    <text evidence="3">Binds 1 divalent metal cation per subunit.</text>
</comment>
<comment type="similarity">
    <text evidence="1">Belongs to the SMP-30/CGR1 family.</text>
</comment>
<dbReference type="GO" id="GO:0019853">
    <property type="term" value="P:L-ascorbic acid biosynthetic process"/>
    <property type="evidence" value="ECO:0007669"/>
    <property type="project" value="TreeGrafter"/>
</dbReference>
<dbReference type="InterPro" id="IPR011042">
    <property type="entry name" value="6-blade_b-propeller_TolB-like"/>
</dbReference>
<dbReference type="SUPFAM" id="SSF63829">
    <property type="entry name" value="Calcium-dependent phosphotriesterase"/>
    <property type="match status" value="1"/>
</dbReference>
<dbReference type="OrthoDB" id="2633250at2"/>
<evidence type="ECO:0000313" key="6">
    <source>
        <dbReference type="EMBL" id="SDV05155.1"/>
    </source>
</evidence>
<dbReference type="InterPro" id="IPR013658">
    <property type="entry name" value="SGL"/>
</dbReference>
<feature type="binding site" evidence="3">
    <location>
        <position position="116"/>
    </location>
    <ligand>
        <name>substrate</name>
    </ligand>
</feature>
<reference evidence="6" key="1">
    <citation type="submission" date="2016-10" db="EMBL/GenBank/DDBJ databases">
        <authorList>
            <person name="de Groot N.N."/>
        </authorList>
    </citation>
    <scope>NUCLEOTIDE SEQUENCE [LARGE SCALE GENOMIC DNA]</scope>
    <source>
        <strain evidence="6">DSM 21743</strain>
    </source>
</reference>
<keyword evidence="7" id="KW-1185">Reference proteome</keyword>
<keyword evidence="3" id="KW-0479">Metal-binding</keyword>
<feature type="binding site" evidence="3">
    <location>
        <position position="98"/>
    </location>
    <ligand>
        <name>substrate</name>
    </ligand>
</feature>
<feature type="active site" description="Proton donor/acceptor" evidence="2">
    <location>
        <position position="193"/>
    </location>
</feature>
<name>A0A1H2NJA5_9ACTN</name>
<protein>
    <submittedName>
        <fullName evidence="6">Sugar lactone lactonase YvrE</fullName>
    </submittedName>
</protein>
<organism evidence="6 7">
    <name type="scientific">Microlunatus sagamiharensis</name>
    <dbReference type="NCBI Taxonomy" id="546874"/>
    <lineage>
        <taxon>Bacteria</taxon>
        <taxon>Bacillati</taxon>
        <taxon>Actinomycetota</taxon>
        <taxon>Actinomycetes</taxon>
        <taxon>Propionibacteriales</taxon>
        <taxon>Propionibacteriaceae</taxon>
        <taxon>Microlunatus</taxon>
    </lineage>
</organism>
<dbReference type="GO" id="GO:0004341">
    <property type="term" value="F:gluconolactonase activity"/>
    <property type="evidence" value="ECO:0007669"/>
    <property type="project" value="TreeGrafter"/>
</dbReference>
<evidence type="ECO:0000313" key="7">
    <source>
        <dbReference type="Proteomes" id="UP000198825"/>
    </source>
</evidence>
<dbReference type="InterPro" id="IPR005511">
    <property type="entry name" value="SMP-30"/>
</dbReference>
<keyword evidence="3" id="KW-0862">Zinc</keyword>
<dbReference type="STRING" id="546874.SAMN04488544_0014"/>